<gene>
    <name evidence="2" type="ORF">TK11N_24180</name>
    <name evidence="3" type="ORF">TK2N_24180</name>
</gene>
<feature type="transmembrane region" description="Helical" evidence="1">
    <location>
        <begin position="125"/>
        <end position="148"/>
    </location>
</feature>
<reference evidence="3" key="1">
    <citation type="submission" date="2019-08" db="EMBL/GenBank/DDBJ databases">
        <authorList>
            <person name="Ishikawa M."/>
            <person name="Suzuki T."/>
            <person name="Matsutani M."/>
        </authorList>
    </citation>
    <scope>NUCLEOTIDE SEQUENCE</scope>
    <source>
        <strain evidence="3">7C1</strain>
        <strain evidence="2">8C4</strain>
    </source>
</reference>
<sequence length="173" mass="19167">MDKFVNYLTNTAAPYMKKFVERPWVASIAGSMQKIIPFILAGSMIFLYDVVRTYVSVLPDLTNISNFTFGMLGILISYMVSSEAMENLEHPQYVQMAGLTSIATFLININPSIDDSGIFSVQFERFGATGLLVGMLTGILVAIVFNLWAKLHLLEGSNVPDFLVGWINTIIPT</sequence>
<evidence type="ECO:0000313" key="3">
    <source>
        <dbReference type="EMBL" id="GEQ55574.1"/>
    </source>
</evidence>
<evidence type="ECO:0000256" key="1">
    <source>
        <dbReference type="SAM" id="Phobius"/>
    </source>
</evidence>
<feature type="transmembrane region" description="Helical" evidence="1">
    <location>
        <begin position="35"/>
        <end position="55"/>
    </location>
</feature>
<evidence type="ECO:0000313" key="4">
    <source>
        <dbReference type="Proteomes" id="UP000886597"/>
    </source>
</evidence>
<feature type="transmembrane region" description="Helical" evidence="1">
    <location>
        <begin position="93"/>
        <end position="113"/>
    </location>
</feature>
<reference evidence="3" key="2">
    <citation type="journal article" date="2020" name="Int. Dairy J.">
        <title>Lactic acid bacterial diversity in Brie cheese focusing on salt concentration and pH of isolation medium and characterisation of halophilic and alkaliphilic lactic acid bacterial isolates.</title>
        <authorList>
            <person name="Unno R."/>
            <person name="Matsutani M."/>
            <person name="Suzuki T."/>
            <person name="Kodama K."/>
            <person name="Matsushita H."/>
            <person name="Yamasato K."/>
            <person name="Koizumi Y."/>
            <person name="Ishikawa M."/>
        </authorList>
    </citation>
    <scope>NUCLEOTIDE SEQUENCE</scope>
    <source>
        <strain evidence="3">7C1</strain>
        <strain evidence="2">8C4</strain>
    </source>
</reference>
<dbReference type="RefSeq" id="WP_202584544.1">
    <property type="nucleotide sequence ID" value="NZ_BKBO01000063.1"/>
</dbReference>
<dbReference type="EMBL" id="BKBQ01000063">
    <property type="protein sequence ID" value="GEQ55574.1"/>
    <property type="molecule type" value="Genomic_DNA"/>
</dbReference>
<name>A0AAN4UDR6_9ENTE</name>
<dbReference type="GO" id="GO:1902815">
    <property type="term" value="P:N,N'-diacetylchitobiose import"/>
    <property type="evidence" value="ECO:0007669"/>
    <property type="project" value="TreeGrafter"/>
</dbReference>
<keyword evidence="1" id="KW-0472">Membrane</keyword>
<dbReference type="PANTHER" id="PTHR33989:SF4">
    <property type="entry name" value="PTS SYSTEM N,N'-DIACETYLCHITOBIOSE-SPECIFIC EIIC COMPONENT"/>
    <property type="match status" value="1"/>
</dbReference>
<keyword evidence="5" id="KW-1185">Reference proteome</keyword>
<dbReference type="PANTHER" id="PTHR33989">
    <property type="match status" value="1"/>
</dbReference>
<keyword evidence="1" id="KW-0812">Transmembrane</keyword>
<evidence type="ECO:0000313" key="5">
    <source>
        <dbReference type="Proteomes" id="UP000886607"/>
    </source>
</evidence>
<accession>A0AAN4UDR6</accession>
<keyword evidence="1" id="KW-1133">Transmembrane helix</keyword>
<organism evidence="3 4">
    <name type="scientific">Tetragenococcus koreensis</name>
    <dbReference type="NCBI Taxonomy" id="290335"/>
    <lineage>
        <taxon>Bacteria</taxon>
        <taxon>Bacillati</taxon>
        <taxon>Bacillota</taxon>
        <taxon>Bacilli</taxon>
        <taxon>Lactobacillales</taxon>
        <taxon>Enterococcaceae</taxon>
        <taxon>Tetragenococcus</taxon>
    </lineage>
</organism>
<feature type="transmembrane region" description="Helical" evidence="1">
    <location>
        <begin position="61"/>
        <end position="81"/>
    </location>
</feature>
<proteinExistence type="predicted"/>
<dbReference type="Proteomes" id="UP000886607">
    <property type="component" value="Unassembled WGS sequence"/>
</dbReference>
<evidence type="ECO:0000313" key="2">
    <source>
        <dbReference type="EMBL" id="GEQ50566.1"/>
    </source>
</evidence>
<comment type="caution">
    <text evidence="3">The sequence shown here is derived from an EMBL/GenBank/DDBJ whole genome shotgun (WGS) entry which is preliminary data.</text>
</comment>
<protein>
    <recommendedName>
        <fullName evidence="6">PTS sugar transporter subunit IIC</fullName>
    </recommendedName>
</protein>
<dbReference type="GO" id="GO:0005886">
    <property type="term" value="C:plasma membrane"/>
    <property type="evidence" value="ECO:0007669"/>
    <property type="project" value="TreeGrafter"/>
</dbReference>
<dbReference type="Proteomes" id="UP000886597">
    <property type="component" value="Unassembled WGS sequence"/>
</dbReference>
<evidence type="ECO:0008006" key="6">
    <source>
        <dbReference type="Google" id="ProtNLM"/>
    </source>
</evidence>
<dbReference type="InterPro" id="IPR051088">
    <property type="entry name" value="PTS_Sugar-EIIC/EIIB"/>
</dbReference>
<dbReference type="AlphaFoldDB" id="A0AAN4UDR6"/>
<dbReference type="EMBL" id="BKBO01000063">
    <property type="protein sequence ID" value="GEQ50566.1"/>
    <property type="molecule type" value="Genomic_DNA"/>
</dbReference>